<dbReference type="AlphaFoldDB" id="A0A1U7AFR0"/>
<feature type="transmembrane region" description="Helical" evidence="1">
    <location>
        <begin position="259"/>
        <end position="279"/>
    </location>
</feature>
<feature type="transmembrane region" description="Helical" evidence="1">
    <location>
        <begin position="144"/>
        <end position="162"/>
    </location>
</feature>
<reference evidence="2" key="1">
    <citation type="journal article" date="2017" name="Mol. Phylogenet. Evol.">
        <title>Phylogenetic analysis of two Plectus mitochondrial genomes (Nematoda: Plectida) supports a sister group relationship between Plectida and Rhabditida within Chromadorea.</title>
        <authorList>
            <person name="Kim J."/>
            <person name="Kern E."/>
            <person name="Kim T."/>
            <person name="Sim M."/>
            <person name="Kim J."/>
            <person name="Kim Y."/>
            <person name="Park C."/>
            <person name="Nadler S.A."/>
            <person name="Park J.K."/>
        </authorList>
    </citation>
    <scope>NUCLEOTIDE SEQUENCE</scope>
</reference>
<feature type="transmembrane region" description="Helical" evidence="1">
    <location>
        <begin position="168"/>
        <end position="188"/>
    </location>
</feature>
<proteinExistence type="predicted"/>
<organism evidence="2">
    <name type="scientific">Plectus acuminatus</name>
    <name type="common">Nematode worm</name>
    <name type="synonym">Plectus communis</name>
    <dbReference type="NCBI Taxonomy" id="70689"/>
    <lineage>
        <taxon>Eukaryota</taxon>
        <taxon>Metazoa</taxon>
        <taxon>Ecdysozoa</taxon>
        <taxon>Nematoda</taxon>
        <taxon>Chromadorea</taxon>
        <taxon>Plectida</taxon>
        <taxon>Plectina</taxon>
        <taxon>Plectoidea</taxon>
        <taxon>Plectidae</taxon>
        <taxon>Plectus</taxon>
    </lineage>
</organism>
<gene>
    <name evidence="2" type="primary">NAD2</name>
</gene>
<feature type="transmembrane region" description="Helical" evidence="1">
    <location>
        <begin position="49"/>
        <end position="67"/>
    </location>
</feature>
<keyword evidence="2" id="KW-0496">Mitochondrion</keyword>
<keyword evidence="1" id="KW-1133">Transmembrane helix</keyword>
<keyword evidence="1" id="KW-0812">Transmembrane</keyword>
<feature type="transmembrane region" description="Helical" evidence="1">
    <location>
        <begin position="7"/>
        <end position="37"/>
    </location>
</feature>
<feature type="transmembrane region" description="Helical" evidence="1">
    <location>
        <begin position="74"/>
        <end position="93"/>
    </location>
</feature>
<feature type="transmembrane region" description="Helical" evidence="1">
    <location>
        <begin position="226"/>
        <end position="247"/>
    </location>
</feature>
<feature type="transmembrane region" description="Helical" evidence="1">
    <location>
        <begin position="200"/>
        <end position="220"/>
    </location>
</feature>
<keyword evidence="1" id="KW-0472">Membrane</keyword>
<evidence type="ECO:0000313" key="2">
    <source>
        <dbReference type="EMBL" id="AOW68744.1"/>
    </source>
</evidence>
<geneLocation type="mitochondrion" evidence="2"/>
<protein>
    <submittedName>
        <fullName evidence="2">NADH dehydrogenase subunit 2</fullName>
    </submittedName>
</protein>
<name>A0A1U7AFR0_PLEAC</name>
<accession>A0A1U7AFR0</accession>
<evidence type="ECO:0000256" key="1">
    <source>
        <dbReference type="SAM" id="Phobius"/>
    </source>
</evidence>
<sequence length="280" mass="31730">MMVMTLVMGVIIILSTSTVLLWWGVLLMMSVMFLAYIKHTEDSSLLKYFVIQEFAGMILGLLLLAGYQGMLINILLMIKLAVAPFHFWLITAIEHMSDLAFSWATTFQKLPAALMLLQLMNPSTMSLLALGTMYSVLHLFTMTTAKGIILVSSTTTIGWILFLQAKNWMSSAFILIMYLLLMMLILTMTNSKSIETSMSLIITLLNWPLSIIFIIKATFFMNLSEVSIIFAIISLWSAYIGAVSYFSMLTNLIKVQEDFSFPMSKLYYAFNLLTLFLLIR</sequence>
<dbReference type="EMBL" id="KX017523">
    <property type="protein sequence ID" value="AOW68744.1"/>
    <property type="molecule type" value="Genomic_DNA"/>
</dbReference>